<gene>
    <name evidence="10" type="ORF">N7494_012264</name>
</gene>
<dbReference type="EMBL" id="JAQIZZ010000008">
    <property type="protein sequence ID" value="KAJ5525614.1"/>
    <property type="molecule type" value="Genomic_DNA"/>
</dbReference>
<dbReference type="GO" id="GO:0016811">
    <property type="term" value="F:hydrolase activity, acting on carbon-nitrogen (but not peptide) bonds, in linear amides"/>
    <property type="evidence" value="ECO:0007669"/>
    <property type="project" value="InterPro"/>
</dbReference>
<evidence type="ECO:0000256" key="4">
    <source>
        <dbReference type="ARBA" id="ARBA00022801"/>
    </source>
</evidence>
<dbReference type="InterPro" id="IPR008901">
    <property type="entry name" value="ACER"/>
</dbReference>
<dbReference type="GO" id="GO:0005789">
    <property type="term" value="C:endoplasmic reticulum membrane"/>
    <property type="evidence" value="ECO:0007669"/>
    <property type="project" value="TreeGrafter"/>
</dbReference>
<dbReference type="PANTHER" id="PTHR46187">
    <property type="entry name" value="ALKALINE CERAMIDASE 3"/>
    <property type="match status" value="1"/>
</dbReference>
<evidence type="ECO:0000256" key="8">
    <source>
        <dbReference type="PIRSR" id="PIRSR608901-2"/>
    </source>
</evidence>
<reference evidence="10 11" key="1">
    <citation type="journal article" date="2023" name="IMA Fungus">
        <title>Comparative genomic study of the Penicillium genus elucidates a diverse pangenome and 15 lateral gene transfer events.</title>
        <authorList>
            <person name="Petersen C."/>
            <person name="Sorensen T."/>
            <person name="Nielsen M.R."/>
            <person name="Sondergaard T.E."/>
            <person name="Sorensen J.L."/>
            <person name="Fitzpatrick D.A."/>
            <person name="Frisvad J.C."/>
            <person name="Nielsen K.L."/>
        </authorList>
    </citation>
    <scope>NUCLEOTIDE SEQUENCE [LARGE SCALE GENOMIC DNA]</scope>
    <source>
        <strain evidence="10 11">IBT 35679</strain>
    </source>
</reference>
<evidence type="ECO:0000256" key="5">
    <source>
        <dbReference type="ARBA" id="ARBA00022989"/>
    </source>
</evidence>
<comment type="similarity">
    <text evidence="2">Belongs to the alkaline ceramidase family.</text>
</comment>
<feature type="transmembrane region" description="Helical" evidence="9">
    <location>
        <begin position="139"/>
        <end position="156"/>
    </location>
</feature>
<keyword evidence="5 9" id="KW-1133">Transmembrane helix</keyword>
<comment type="caution">
    <text evidence="10">The sequence shown here is derived from an EMBL/GenBank/DDBJ whole genome shotgun (WGS) entry which is preliminary data.</text>
</comment>
<comment type="subcellular location">
    <subcellularLocation>
        <location evidence="1">Membrane</location>
        <topology evidence="1">Multi-pass membrane protein</topology>
    </subcellularLocation>
</comment>
<feature type="binding site" evidence="7">
    <location>
        <position position="20"/>
    </location>
    <ligand>
        <name>Ca(2+)</name>
        <dbReference type="ChEBI" id="CHEBI:29108"/>
    </ligand>
</feature>
<organism evidence="10 11">
    <name type="scientific">Penicillium frequentans</name>
    <dbReference type="NCBI Taxonomy" id="3151616"/>
    <lineage>
        <taxon>Eukaryota</taxon>
        <taxon>Fungi</taxon>
        <taxon>Dikarya</taxon>
        <taxon>Ascomycota</taxon>
        <taxon>Pezizomycotina</taxon>
        <taxon>Eurotiomycetes</taxon>
        <taxon>Eurotiomycetidae</taxon>
        <taxon>Eurotiales</taxon>
        <taxon>Aspergillaceae</taxon>
        <taxon>Penicillium</taxon>
    </lineage>
</organism>
<protein>
    <submittedName>
        <fullName evidence="10">Alkaline phytoceramidase</fullName>
    </submittedName>
</protein>
<dbReference type="GO" id="GO:0046872">
    <property type="term" value="F:metal ion binding"/>
    <property type="evidence" value="ECO:0007669"/>
    <property type="project" value="UniProtKB-KW"/>
</dbReference>
<keyword evidence="7" id="KW-0106">Calcium</keyword>
<proteinExistence type="inferred from homology"/>
<feature type="transmembrane region" description="Helical" evidence="9">
    <location>
        <begin position="32"/>
        <end position="50"/>
    </location>
</feature>
<keyword evidence="7" id="KW-0479">Metal-binding</keyword>
<name>A0AAD6CNW9_9EURO</name>
<evidence type="ECO:0000313" key="10">
    <source>
        <dbReference type="EMBL" id="KAJ5525614.1"/>
    </source>
</evidence>
<keyword evidence="3 9" id="KW-0812">Transmembrane</keyword>
<evidence type="ECO:0000256" key="3">
    <source>
        <dbReference type="ARBA" id="ARBA00022692"/>
    </source>
</evidence>
<evidence type="ECO:0000256" key="7">
    <source>
        <dbReference type="PIRSR" id="PIRSR608901-1"/>
    </source>
</evidence>
<keyword evidence="4" id="KW-0378">Hydrolase</keyword>
<accession>A0AAD6CNW9</accession>
<keyword evidence="6 9" id="KW-0472">Membrane</keyword>
<feature type="binding site" evidence="8">
    <location>
        <position position="220"/>
    </location>
    <ligand>
        <name>Zn(2+)</name>
        <dbReference type="ChEBI" id="CHEBI:29105"/>
        <note>catalytic</note>
    </ligand>
</feature>
<feature type="transmembrane region" description="Helical" evidence="9">
    <location>
        <begin position="177"/>
        <end position="194"/>
    </location>
</feature>
<feature type="transmembrane region" description="Helical" evidence="9">
    <location>
        <begin position="92"/>
        <end position="110"/>
    </location>
</feature>
<dbReference type="Proteomes" id="UP001220324">
    <property type="component" value="Unassembled WGS sequence"/>
</dbReference>
<feature type="binding site" evidence="7">
    <location>
        <position position="31"/>
    </location>
    <ligand>
        <name>Ca(2+)</name>
        <dbReference type="ChEBI" id="CHEBI:29108"/>
    </ligand>
</feature>
<dbReference type="PANTHER" id="PTHR46187:SF1">
    <property type="entry name" value="ALKALINE PHYTOCERAMIDASE"/>
    <property type="match status" value="1"/>
</dbReference>
<feature type="binding site" evidence="8">
    <location>
        <position position="79"/>
    </location>
    <ligand>
        <name>Zn(2+)</name>
        <dbReference type="ChEBI" id="CHEBI:29105"/>
        <note>catalytic</note>
    </ligand>
</feature>
<dbReference type="Pfam" id="PF05875">
    <property type="entry name" value="Ceramidase"/>
    <property type="match status" value="1"/>
</dbReference>
<evidence type="ECO:0000256" key="1">
    <source>
        <dbReference type="ARBA" id="ARBA00004141"/>
    </source>
</evidence>
<dbReference type="AlphaFoldDB" id="A0AAD6CNW9"/>
<keyword evidence="11" id="KW-1185">Reference proteome</keyword>
<feature type="transmembrane region" description="Helical" evidence="9">
    <location>
        <begin position="117"/>
        <end position="133"/>
    </location>
</feature>
<feature type="transmembrane region" description="Helical" evidence="9">
    <location>
        <begin position="62"/>
        <end position="80"/>
    </location>
</feature>
<dbReference type="GO" id="GO:0046513">
    <property type="term" value="P:ceramide biosynthetic process"/>
    <property type="evidence" value="ECO:0007669"/>
    <property type="project" value="TreeGrafter"/>
</dbReference>
<evidence type="ECO:0000256" key="2">
    <source>
        <dbReference type="ARBA" id="ARBA00009780"/>
    </source>
</evidence>
<evidence type="ECO:0000256" key="9">
    <source>
        <dbReference type="SAM" id="Phobius"/>
    </source>
</evidence>
<dbReference type="GO" id="GO:0046514">
    <property type="term" value="P:ceramide catabolic process"/>
    <property type="evidence" value="ECO:0007669"/>
    <property type="project" value="TreeGrafter"/>
</dbReference>
<evidence type="ECO:0000256" key="6">
    <source>
        <dbReference type="ARBA" id="ARBA00023136"/>
    </source>
</evidence>
<comment type="cofactor">
    <cofactor evidence="8">
        <name>Zn(2+)</name>
        <dbReference type="ChEBI" id="CHEBI:29105"/>
    </cofactor>
</comment>
<sequence length="275" mass="31349">MQSSPNPFWGAQTSYLNFCEEDYVITRFVAEFINTFSSLIYMIFGIYGLVQLRNKQQAGLRRMSYCGLIGVGLCSAGYHMTLKYHTQMSDELSMHLLTTPLLYRILTFQASPQRTKITGAILLAMFTIVMVVHMVMDEFVVHAAGFGLAVWLIARYTIKMIPAQIPDPWLRKKIQRFSFFGCFCFVFGYCVWLIDEFACANLTQIRQVVGLPLAFLFEFHGWWHVFTAIGGYVAVATVDLITSGEVHQDPTDSLAWPAPLMAKLVEPKQDFMKQK</sequence>
<feature type="binding site" evidence="8">
    <location>
        <position position="224"/>
    </location>
    <ligand>
        <name>Zn(2+)</name>
        <dbReference type="ChEBI" id="CHEBI:29105"/>
        <note>catalytic</note>
    </ligand>
</feature>
<keyword evidence="8" id="KW-0862">Zinc</keyword>
<evidence type="ECO:0000313" key="11">
    <source>
        <dbReference type="Proteomes" id="UP001220324"/>
    </source>
</evidence>